<name>A0A852WL89_9MICO</name>
<evidence type="ECO:0000313" key="2">
    <source>
        <dbReference type="EMBL" id="NYG06965.1"/>
    </source>
</evidence>
<feature type="region of interest" description="Disordered" evidence="1">
    <location>
        <begin position="75"/>
        <end position="97"/>
    </location>
</feature>
<dbReference type="EMBL" id="JACCAB010000001">
    <property type="protein sequence ID" value="NYG06965.1"/>
    <property type="molecule type" value="Genomic_DNA"/>
</dbReference>
<evidence type="ECO:0000313" key="3">
    <source>
        <dbReference type="Proteomes" id="UP000573599"/>
    </source>
</evidence>
<gene>
    <name evidence="2" type="ORF">BJ986_001452</name>
</gene>
<sequence length="286" mass="30066">MPSHPPSPIRPLTPGPAVAAGPTTDVDDWSSRWADEVDAIADGAMTDGAAAPTRDRGPRVTHLVLVDGLPADHWVEDSSDGRWQPRRRSRASLSLATPDDERERELRWLDALVGGRRALLDLDDRPLVARPLELADLPPETHGRAVAISAECDRLAVEVFGLVELAAALRVLLTAALVADPGMLLRSTRDDTAMGAVVWAGAQANGLIGPTGQLLARDLWPRLGVPPSAAGRGGALLDRLAPGADQLLTPPGAPRLRATGQPGALLGSTRALLVSRRDDLLGGLAP</sequence>
<dbReference type="Proteomes" id="UP000573599">
    <property type="component" value="Unassembled WGS sequence"/>
</dbReference>
<keyword evidence="3" id="KW-1185">Reference proteome</keyword>
<dbReference type="AlphaFoldDB" id="A0A852WL89"/>
<evidence type="ECO:0000256" key="1">
    <source>
        <dbReference type="SAM" id="MobiDB-lite"/>
    </source>
</evidence>
<proteinExistence type="predicted"/>
<organism evidence="2 3">
    <name type="scientific">Pedococcus badiiscoriae</name>
    <dbReference type="NCBI Taxonomy" id="642776"/>
    <lineage>
        <taxon>Bacteria</taxon>
        <taxon>Bacillati</taxon>
        <taxon>Actinomycetota</taxon>
        <taxon>Actinomycetes</taxon>
        <taxon>Micrococcales</taxon>
        <taxon>Intrasporangiaceae</taxon>
        <taxon>Pedococcus</taxon>
    </lineage>
</organism>
<reference evidence="2 3" key="1">
    <citation type="submission" date="2020-07" db="EMBL/GenBank/DDBJ databases">
        <title>Sequencing the genomes of 1000 actinobacteria strains.</title>
        <authorList>
            <person name="Klenk H.-P."/>
        </authorList>
    </citation>
    <scope>NUCLEOTIDE SEQUENCE [LARGE SCALE GENOMIC DNA]</scope>
    <source>
        <strain evidence="2 3">DSM 23987</strain>
    </source>
</reference>
<comment type="caution">
    <text evidence="2">The sequence shown here is derived from an EMBL/GenBank/DDBJ whole genome shotgun (WGS) entry which is preliminary data.</text>
</comment>
<protein>
    <submittedName>
        <fullName evidence="2">Uncharacterized protein</fullName>
    </submittedName>
</protein>
<feature type="compositionally biased region" description="Pro residues" evidence="1">
    <location>
        <begin position="1"/>
        <end position="14"/>
    </location>
</feature>
<feature type="region of interest" description="Disordered" evidence="1">
    <location>
        <begin position="1"/>
        <end position="29"/>
    </location>
</feature>
<dbReference type="RefSeq" id="WP_179421368.1">
    <property type="nucleotide sequence ID" value="NZ_JACCAB010000001.1"/>
</dbReference>
<accession>A0A852WL89</accession>